<accession>A0A6M3L5K5</accession>
<reference evidence="1" key="1">
    <citation type="submission" date="2020-03" db="EMBL/GenBank/DDBJ databases">
        <title>The deep terrestrial virosphere.</title>
        <authorList>
            <person name="Holmfeldt K."/>
            <person name="Nilsson E."/>
            <person name="Simone D."/>
            <person name="Lopez-Fernandez M."/>
            <person name="Wu X."/>
            <person name="de Brujin I."/>
            <person name="Lundin D."/>
            <person name="Andersson A."/>
            <person name="Bertilsson S."/>
            <person name="Dopson M."/>
        </authorList>
    </citation>
    <scope>NUCLEOTIDE SEQUENCE</scope>
    <source>
        <strain evidence="1">MM415B02695</strain>
    </source>
</reference>
<dbReference type="EMBL" id="MT142802">
    <property type="protein sequence ID" value="QJA88754.1"/>
    <property type="molecule type" value="Genomic_DNA"/>
</dbReference>
<sequence length="74" mass="8645">MEMRKQPKSPKIIDVDLNGKFNIDIRNDYDNEVVSSKRASILKIVIYKKSIRIFLDGLLITDRTFENGDFLNIK</sequence>
<organism evidence="1">
    <name type="scientific">viral metagenome</name>
    <dbReference type="NCBI Taxonomy" id="1070528"/>
    <lineage>
        <taxon>unclassified sequences</taxon>
        <taxon>metagenomes</taxon>
        <taxon>organismal metagenomes</taxon>
    </lineage>
</organism>
<name>A0A6M3L5K5_9ZZZZ</name>
<evidence type="ECO:0000313" key="1">
    <source>
        <dbReference type="EMBL" id="QJA88754.1"/>
    </source>
</evidence>
<protein>
    <submittedName>
        <fullName evidence="1">Uncharacterized protein</fullName>
    </submittedName>
</protein>
<proteinExistence type="predicted"/>
<dbReference type="AlphaFoldDB" id="A0A6M3L5K5"/>
<gene>
    <name evidence="1" type="ORF">MM415B02695_0009</name>
</gene>